<protein>
    <recommendedName>
        <fullName evidence="2">Integrase zinc-binding domain-containing protein</fullName>
    </recommendedName>
</protein>
<keyword evidence="4" id="KW-1185">Reference proteome</keyword>
<proteinExistence type="predicted"/>
<feature type="region of interest" description="Disordered" evidence="1">
    <location>
        <begin position="70"/>
        <end position="95"/>
    </location>
</feature>
<dbReference type="EMBL" id="JBANAX010000042">
    <property type="protein sequence ID" value="KAL1225050.1"/>
    <property type="molecule type" value="Genomic_DNA"/>
</dbReference>
<evidence type="ECO:0000313" key="4">
    <source>
        <dbReference type="Proteomes" id="UP001558713"/>
    </source>
</evidence>
<dbReference type="Proteomes" id="UP001558713">
    <property type="component" value="Unassembled WGS sequence"/>
</dbReference>
<dbReference type="AlphaFoldDB" id="A0ABD1C6G2"/>
<evidence type="ECO:0000256" key="1">
    <source>
        <dbReference type="SAM" id="MobiDB-lite"/>
    </source>
</evidence>
<name>A0ABD1C6G2_CARAN</name>
<evidence type="ECO:0000259" key="2">
    <source>
        <dbReference type="Pfam" id="PF17921"/>
    </source>
</evidence>
<feature type="compositionally biased region" description="Basic and acidic residues" evidence="1">
    <location>
        <begin position="70"/>
        <end position="84"/>
    </location>
</feature>
<sequence length="230" mass="26468">MDKKALVRASPGNKRRLKMKRKQDLSCETSIDVQITVNEPEQLVVTEPFSGEPESHMETIQEENIHEIPISKDGEPESEPNRGLEEEEFMPNETSEFDASTVTDFQNTDVEFSEDFSANDWGADWRVPIKRYIQSGELPSDKWKARKLRTISAKYCMIENSLFKRSLSDPYLLCIHGEGIDIIMNEFHQGLCGNHSSGRSMAFKIKRLGYFWPTMIDDCADYARRCVKCQ</sequence>
<accession>A0ABD1C6G2</accession>
<dbReference type="PANTHER" id="PTHR48475:SF2">
    <property type="entry name" value="RIBONUCLEASE H"/>
    <property type="match status" value="1"/>
</dbReference>
<feature type="domain" description="Integrase zinc-binding" evidence="2">
    <location>
        <begin position="183"/>
        <end position="230"/>
    </location>
</feature>
<comment type="caution">
    <text evidence="3">The sequence shown here is derived from an EMBL/GenBank/DDBJ whole genome shotgun (WGS) entry which is preliminary data.</text>
</comment>
<dbReference type="Gene3D" id="1.10.340.70">
    <property type="match status" value="1"/>
</dbReference>
<evidence type="ECO:0000313" key="3">
    <source>
        <dbReference type="EMBL" id="KAL1225050.1"/>
    </source>
</evidence>
<dbReference type="PANTHER" id="PTHR48475">
    <property type="entry name" value="RIBONUCLEASE H"/>
    <property type="match status" value="1"/>
</dbReference>
<organism evidence="3 4">
    <name type="scientific">Cardamine amara subsp. amara</name>
    <dbReference type="NCBI Taxonomy" id="228776"/>
    <lineage>
        <taxon>Eukaryota</taxon>
        <taxon>Viridiplantae</taxon>
        <taxon>Streptophyta</taxon>
        <taxon>Embryophyta</taxon>
        <taxon>Tracheophyta</taxon>
        <taxon>Spermatophyta</taxon>
        <taxon>Magnoliopsida</taxon>
        <taxon>eudicotyledons</taxon>
        <taxon>Gunneridae</taxon>
        <taxon>Pentapetalae</taxon>
        <taxon>rosids</taxon>
        <taxon>malvids</taxon>
        <taxon>Brassicales</taxon>
        <taxon>Brassicaceae</taxon>
        <taxon>Cardamineae</taxon>
        <taxon>Cardamine</taxon>
    </lineage>
</organism>
<dbReference type="InterPro" id="IPR041588">
    <property type="entry name" value="Integrase_H2C2"/>
</dbReference>
<gene>
    <name evidence="3" type="ORF">V5N11_002829</name>
</gene>
<dbReference type="Pfam" id="PF17921">
    <property type="entry name" value="Integrase_H2C2"/>
    <property type="match status" value="1"/>
</dbReference>
<reference evidence="3 4" key="1">
    <citation type="submission" date="2024-04" db="EMBL/GenBank/DDBJ databases">
        <title>Genome assembly C_amara_ONT_v2.</title>
        <authorList>
            <person name="Yant L."/>
            <person name="Moore C."/>
            <person name="Slenker M."/>
        </authorList>
    </citation>
    <scope>NUCLEOTIDE SEQUENCE [LARGE SCALE GENOMIC DNA]</scope>
    <source>
        <tissue evidence="3">Leaf</tissue>
    </source>
</reference>
<feature type="region of interest" description="Disordered" evidence="1">
    <location>
        <begin position="1"/>
        <end position="23"/>
    </location>
</feature>